<dbReference type="PROSITE" id="PS50879">
    <property type="entry name" value="RNASE_H_1"/>
    <property type="match status" value="1"/>
</dbReference>
<feature type="domain" description="Reverse transcriptase" evidence="1">
    <location>
        <begin position="437"/>
        <end position="718"/>
    </location>
</feature>
<dbReference type="InterPro" id="IPR036397">
    <property type="entry name" value="RNaseH_sf"/>
</dbReference>
<dbReference type="CDD" id="cd01650">
    <property type="entry name" value="RT_nLTR_like"/>
    <property type="match status" value="1"/>
</dbReference>
<keyword evidence="4" id="KW-1185">Reference proteome</keyword>
<evidence type="ECO:0000313" key="4">
    <source>
        <dbReference type="Proteomes" id="UP001497516"/>
    </source>
</evidence>
<dbReference type="Gene3D" id="3.60.10.10">
    <property type="entry name" value="Endonuclease/exonuclease/phosphatase"/>
    <property type="match status" value="1"/>
</dbReference>
<dbReference type="EMBL" id="OZ034822">
    <property type="protein sequence ID" value="CAL1412960.1"/>
    <property type="molecule type" value="Genomic_DNA"/>
</dbReference>
<dbReference type="GO" id="GO:0004523">
    <property type="term" value="F:RNA-DNA hybrid ribonuclease activity"/>
    <property type="evidence" value="ECO:0007669"/>
    <property type="project" value="InterPro"/>
</dbReference>
<organism evidence="3 4">
    <name type="scientific">Linum trigynum</name>
    <dbReference type="NCBI Taxonomy" id="586398"/>
    <lineage>
        <taxon>Eukaryota</taxon>
        <taxon>Viridiplantae</taxon>
        <taxon>Streptophyta</taxon>
        <taxon>Embryophyta</taxon>
        <taxon>Tracheophyta</taxon>
        <taxon>Spermatophyta</taxon>
        <taxon>Magnoliopsida</taxon>
        <taxon>eudicotyledons</taxon>
        <taxon>Gunneridae</taxon>
        <taxon>Pentapetalae</taxon>
        <taxon>rosids</taxon>
        <taxon>fabids</taxon>
        <taxon>Malpighiales</taxon>
        <taxon>Linaceae</taxon>
        <taxon>Linum</taxon>
    </lineage>
</organism>
<dbReference type="InterPro" id="IPR000477">
    <property type="entry name" value="RT_dom"/>
</dbReference>
<dbReference type="GO" id="GO:0003676">
    <property type="term" value="F:nucleic acid binding"/>
    <property type="evidence" value="ECO:0007669"/>
    <property type="project" value="InterPro"/>
</dbReference>
<dbReference type="Proteomes" id="UP001497516">
    <property type="component" value="Chromosome 9"/>
</dbReference>
<dbReference type="PANTHER" id="PTHR33116">
    <property type="entry name" value="REVERSE TRANSCRIPTASE ZINC-BINDING DOMAIN-CONTAINING PROTEIN-RELATED-RELATED"/>
    <property type="match status" value="1"/>
</dbReference>
<dbReference type="PROSITE" id="PS50878">
    <property type="entry name" value="RT_POL"/>
    <property type="match status" value="1"/>
</dbReference>
<accession>A0AAV2GUL1</accession>
<dbReference type="SUPFAM" id="SSF56219">
    <property type="entry name" value="DNase I-like"/>
    <property type="match status" value="1"/>
</dbReference>
<dbReference type="PANTHER" id="PTHR33116:SF86">
    <property type="entry name" value="REVERSE TRANSCRIPTASE DOMAIN-CONTAINING PROTEIN"/>
    <property type="match status" value="1"/>
</dbReference>
<proteinExistence type="predicted"/>
<gene>
    <name evidence="3" type="ORF">LTRI10_LOCUS52216</name>
</gene>
<dbReference type="Pfam" id="PF00078">
    <property type="entry name" value="RVT_1"/>
    <property type="match status" value="1"/>
</dbReference>
<dbReference type="Pfam" id="PF13456">
    <property type="entry name" value="RVT_3"/>
    <property type="match status" value="1"/>
</dbReference>
<dbReference type="Gene3D" id="3.30.420.10">
    <property type="entry name" value="Ribonuclease H-like superfamily/Ribonuclease H"/>
    <property type="match status" value="1"/>
</dbReference>
<dbReference type="InterPro" id="IPR044730">
    <property type="entry name" value="RNase_H-like_dom_plant"/>
</dbReference>
<protein>
    <submittedName>
        <fullName evidence="3">Uncharacterized protein</fullName>
    </submittedName>
</protein>
<evidence type="ECO:0000259" key="1">
    <source>
        <dbReference type="PROSITE" id="PS50878"/>
    </source>
</evidence>
<evidence type="ECO:0000313" key="3">
    <source>
        <dbReference type="EMBL" id="CAL1412960.1"/>
    </source>
</evidence>
<dbReference type="SUPFAM" id="SSF53098">
    <property type="entry name" value="Ribonuclease H-like"/>
    <property type="match status" value="1"/>
</dbReference>
<dbReference type="InterPro" id="IPR036691">
    <property type="entry name" value="Endo/exonu/phosph_ase_sf"/>
</dbReference>
<sequence>MANKICEKLGFPNVLRVEAQGRSGGIWLFWNSQNFCVQVVSAGSQHLSVRVSKGNQAPWMLTAVYASPRQQLQRPLWNAIIEQSKQVDCPWILTGDFNSILHPDEKTGPPSPATFRRCKRFGEFLNEAELVDLGFSGPRFTWTRGKESDTYKASRIDRSICNLEWNEGFPNTSVTHLARLSSDHHPILTTVSNQGGSNLSMRRFKFEAAWFTHEDFLSFLADSWDPLNALPMALQDLSKKLQLWNTSNFGNVHQRKKRLVARIEGIERRLANSFSPGLLKLHTKLEKELDKTMEQEELIWFQRAREHWVKFGERNTAYFHQLANIRRRRNKIDCLKNINGEWVSEKDELLQLVYNFFSELYLQDNSPYVDLLPKGDFPRLNQEDWLHVLRPFSILDIHKAVFEMKPLQAPGPDGFQALFYQKAWAVVGKALTDMALFFFEQGTLPEAVTESTVVLIPKVDKPESVTQLRPISLNNVCLKAITKALTCRLKEVMRKLVSPRQSSFIPGRQTTDNILIVQEVLHSLRKKRGKKRGMVLKVDLEKAYDRLRWDFLRDTLIEVGLPSSWIRGIMYCVEHNKMRILWNGELTPIITPTRGVRQGDPLSPYPFVLCMERLSHRIDQAVRDKQWKPIRLSPRGPALSHLFFADDLVLFAEAEGSQIRVVKSCLDEFCASSGQRVSYDKSVLYVSPNIRQDRARRLSDKVAIPLVTNLGRYLGIKAIHGRVTKSRYQALILRIQKKLAPWKARRLSLAARLTVTRSVSPAIPTYSMQSELIPKNVCNAIDKINRDFIWGKEEDKGKLHLVPWEKMTEPRLQGRGGLRPLRQANLALLAKGGWRILKEKEALWTQIFSTKYGKQREGLDIFRPIQGSSFAWRSFTKASHLLRKGCAWNIQNGRSTDFWCDVWVLQVPLRDVAIQPIPEERLRDTVASYLDDNGDWDVDRFSQWLPFDVQQKITAVAVDVFSMENDTLFWAPSPNGHFTAKSAFQIAMPQQGNQDEKLWKKIWSNPVPERVRCFSWLVALNRISTNSMLFYRKCSPSPMCFRCNSCPETTLHLLRDCPPAVYVWSRSVPPSEQLGFFASDQEAWLRGNLLNDEPMANGMPWGAFFSITIWLLWKNRCTTVFQGVQKALTAPSLLHSIQLKADLWYKAWCAPLLETSNREPRRSRVTTSIQWNAPQQGWVKLNIDGASAGNPGPAGAGGLIRDAQGRWIAGFVAKIGEASAALAELWAFYHGLTLALKFGVNNLVIETDSQLAILLISNRHDPVHPYAALLASIRRRLAQDWLVSIVHTYREGNRAADWLSKHSLVYPYGMHELTNPPRELVQILQDDSMGVSFDRRVVAPSSS</sequence>
<name>A0AAV2GUL1_9ROSI</name>
<dbReference type="InterPro" id="IPR002156">
    <property type="entry name" value="RNaseH_domain"/>
</dbReference>
<dbReference type="InterPro" id="IPR026960">
    <property type="entry name" value="RVT-Znf"/>
</dbReference>
<dbReference type="Pfam" id="PF13966">
    <property type="entry name" value="zf-RVT"/>
    <property type="match status" value="1"/>
</dbReference>
<evidence type="ECO:0000259" key="2">
    <source>
        <dbReference type="PROSITE" id="PS50879"/>
    </source>
</evidence>
<feature type="domain" description="RNase H type-1" evidence="2">
    <location>
        <begin position="1175"/>
        <end position="1305"/>
    </location>
</feature>
<dbReference type="CDD" id="cd06222">
    <property type="entry name" value="RNase_H_like"/>
    <property type="match status" value="1"/>
</dbReference>
<reference evidence="3 4" key="1">
    <citation type="submission" date="2024-04" db="EMBL/GenBank/DDBJ databases">
        <authorList>
            <person name="Fracassetti M."/>
        </authorList>
    </citation>
    <scope>NUCLEOTIDE SEQUENCE [LARGE SCALE GENOMIC DNA]</scope>
</reference>
<dbReference type="InterPro" id="IPR012337">
    <property type="entry name" value="RNaseH-like_sf"/>
</dbReference>